<dbReference type="Gene3D" id="3.40.710.10">
    <property type="entry name" value="DD-peptidase/beta-lactamase superfamily"/>
    <property type="match status" value="1"/>
</dbReference>
<organism evidence="2 3">
    <name type="scientific">Paenibacillus sacheonensis</name>
    <dbReference type="NCBI Taxonomy" id="742054"/>
    <lineage>
        <taxon>Bacteria</taxon>
        <taxon>Bacillati</taxon>
        <taxon>Bacillota</taxon>
        <taxon>Bacilli</taxon>
        <taxon>Bacillales</taxon>
        <taxon>Paenibacillaceae</taxon>
        <taxon>Paenibacillus</taxon>
    </lineage>
</organism>
<evidence type="ECO:0000259" key="1">
    <source>
        <dbReference type="Pfam" id="PF00144"/>
    </source>
</evidence>
<dbReference type="PANTHER" id="PTHR43319:SF3">
    <property type="entry name" value="BETA-LACTAMASE-RELATED DOMAIN-CONTAINING PROTEIN"/>
    <property type="match status" value="1"/>
</dbReference>
<evidence type="ECO:0000313" key="2">
    <source>
        <dbReference type="EMBL" id="NBC68658.1"/>
    </source>
</evidence>
<protein>
    <submittedName>
        <fullName evidence="2">Serine hydrolase</fullName>
    </submittedName>
</protein>
<dbReference type="EMBL" id="JAAAMU010000003">
    <property type="protein sequence ID" value="NBC68658.1"/>
    <property type="molecule type" value="Genomic_DNA"/>
</dbReference>
<dbReference type="InterPro" id="IPR012338">
    <property type="entry name" value="Beta-lactam/transpept-like"/>
</dbReference>
<feature type="domain" description="Beta-lactamase-related" evidence="1">
    <location>
        <begin position="10"/>
        <end position="347"/>
    </location>
</feature>
<dbReference type="Proteomes" id="UP000558113">
    <property type="component" value="Unassembled WGS sequence"/>
</dbReference>
<dbReference type="PANTHER" id="PTHR43319">
    <property type="entry name" value="BETA-LACTAMASE-RELATED"/>
    <property type="match status" value="1"/>
</dbReference>
<dbReference type="GO" id="GO:0016787">
    <property type="term" value="F:hydrolase activity"/>
    <property type="evidence" value="ECO:0007669"/>
    <property type="project" value="UniProtKB-KW"/>
</dbReference>
<accession>A0A7X5BVS4</accession>
<evidence type="ECO:0000313" key="3">
    <source>
        <dbReference type="Proteomes" id="UP000558113"/>
    </source>
</evidence>
<proteinExistence type="predicted"/>
<dbReference type="AlphaFoldDB" id="A0A7X5BVS4"/>
<sequence>MKDIQQHMQAVLERMVDEGRERGVQLAAYHEGELIVDASAGIADRRTGRAVNGRTLFPVFSTTKGIASTVLHHVMERQGIDYDLRIAELWPEFGANGKERATIRHALSHTTGIPHMPDGIGLAEVVDWDRMAAETAKLVPQWPPGERMEYHAITFGWIVGEIARRLDGRPFARILEEDICDPLGIRDELFVGIPDEADARVAYLEEPGFDPAAFPAAGLQAIPAWVTPLADWMNRPDARRACVPASNGIMSAKAIAKHYAALLPDGADGIRLLPESRIRLATALQDLPSQEPQYRALGYHIGSPGSIMGGSPSAFGHGGYGGSIGFADPDHRLAIAYVNNLYTPQSAGTAIIHELKNALGIAIE</sequence>
<gene>
    <name evidence="2" type="ORF">GT003_06645</name>
</gene>
<comment type="caution">
    <text evidence="2">The sequence shown here is derived from an EMBL/GenBank/DDBJ whole genome shotgun (WGS) entry which is preliminary data.</text>
</comment>
<reference evidence="2 3" key="1">
    <citation type="submission" date="2020-01" db="EMBL/GenBank/DDBJ databases">
        <title>Paenibacillus soybeanensis sp. nov. isolated from the nodules of soybean (Glycine max(L.) Merr).</title>
        <authorList>
            <person name="Wang H."/>
        </authorList>
    </citation>
    <scope>NUCLEOTIDE SEQUENCE [LARGE SCALE GENOMIC DNA]</scope>
    <source>
        <strain evidence="2 3">DSM 23054</strain>
    </source>
</reference>
<dbReference type="InterPro" id="IPR001466">
    <property type="entry name" value="Beta-lactam-related"/>
</dbReference>
<keyword evidence="2" id="KW-0378">Hydrolase</keyword>
<keyword evidence="3" id="KW-1185">Reference proteome</keyword>
<dbReference type="RefSeq" id="WP_161695706.1">
    <property type="nucleotide sequence ID" value="NZ_JAAAMU010000003.1"/>
</dbReference>
<dbReference type="InterPro" id="IPR052907">
    <property type="entry name" value="Beta-lactamase/esterase"/>
</dbReference>
<dbReference type="Pfam" id="PF00144">
    <property type="entry name" value="Beta-lactamase"/>
    <property type="match status" value="1"/>
</dbReference>
<dbReference type="OrthoDB" id="9770183at2"/>
<dbReference type="SUPFAM" id="SSF56601">
    <property type="entry name" value="beta-lactamase/transpeptidase-like"/>
    <property type="match status" value="1"/>
</dbReference>
<name>A0A7X5BVS4_9BACL</name>